<evidence type="ECO:0000256" key="5">
    <source>
        <dbReference type="ARBA" id="ARBA00023002"/>
    </source>
</evidence>
<dbReference type="AlphaFoldDB" id="A0A9W7J4J5"/>
<dbReference type="Pfam" id="PF00067">
    <property type="entry name" value="p450"/>
    <property type="match status" value="1"/>
</dbReference>
<protein>
    <submittedName>
        <fullName evidence="11">TRANSPARENT TESTA 7, CYTOCHROME P450 75B1</fullName>
    </submittedName>
</protein>
<evidence type="ECO:0000256" key="9">
    <source>
        <dbReference type="RuleBase" id="RU000461"/>
    </source>
</evidence>
<dbReference type="FunFam" id="1.10.630.10:FF:000038">
    <property type="entry name" value="Cytochrome P450 84A1"/>
    <property type="match status" value="1"/>
</dbReference>
<keyword evidence="12" id="KW-1185">Reference proteome</keyword>
<keyword evidence="6 8" id="KW-0408">Iron</keyword>
<comment type="caution">
    <text evidence="11">The sequence shown here is derived from an EMBL/GenBank/DDBJ whole genome shotgun (WGS) entry which is preliminary data.</text>
</comment>
<evidence type="ECO:0000256" key="1">
    <source>
        <dbReference type="ARBA" id="ARBA00001971"/>
    </source>
</evidence>
<dbReference type="Proteomes" id="UP001165190">
    <property type="component" value="Unassembled WGS sequence"/>
</dbReference>
<keyword evidence="5 9" id="KW-0560">Oxidoreductase</keyword>
<evidence type="ECO:0000256" key="2">
    <source>
        <dbReference type="ARBA" id="ARBA00010617"/>
    </source>
</evidence>
<dbReference type="InterPro" id="IPR017972">
    <property type="entry name" value="Cyt_P450_CS"/>
</dbReference>
<dbReference type="InterPro" id="IPR036396">
    <property type="entry name" value="Cyt_P450_sf"/>
</dbReference>
<sequence length="519" mass="59200">MEAPSWILQSVALLASLAFLSGVFIRRWCKQLKFPPGPKPWPIIGNLNLIGSLPHQCLHELSQRYGPLMHLKFGSYPVLVASSAEMAKEFLKTHDQIFATRPPHAAGKYTTYNYSDVLWAPYGPHWRQGRKIYLNELFSPKRLESFEYIRVEEMRAFVSRLYGLSGEPFVLVEQLTRLSLSHISRMVLGNKCFAVSGEDRLGSDSKVSLQELQEMINEFNILNGVFNIGDWIPWLAFLDLQGYVKQMKALKKKLDRFHDLVFHEHIQIKKEVSKDFVAQDMVDLLLQLADNPESDLDIKLTHDALRGLTLDLIGAGADSTAATIEWAISELIKQPQLVTKATEELDRVIGRERWVEEKDIPQLPYIDAIMKETMRKHPVAPLLAPHMAMEDCNVAGFDILKGTRVFVSTWSIGRDPSLWEQPDEFRPERFLGRNIDVKGRSFELLPFGAGRRMCPGYNLGLKMIQLSIANLLQAFNWKLPDNTKLEDLSMEEAPGIITPRKFPLVAVVEPRLPLHLYET</sequence>
<proteinExistence type="inferred from homology"/>
<dbReference type="GO" id="GO:0004497">
    <property type="term" value="F:monooxygenase activity"/>
    <property type="evidence" value="ECO:0007669"/>
    <property type="project" value="UniProtKB-KW"/>
</dbReference>
<feature type="transmembrane region" description="Helical" evidence="10">
    <location>
        <begin position="6"/>
        <end position="25"/>
    </location>
</feature>
<evidence type="ECO:0000256" key="3">
    <source>
        <dbReference type="ARBA" id="ARBA00022617"/>
    </source>
</evidence>
<dbReference type="CDD" id="cd20618">
    <property type="entry name" value="CYP71_clan"/>
    <property type="match status" value="1"/>
</dbReference>
<dbReference type="OrthoDB" id="2789670at2759"/>
<reference evidence="11" key="1">
    <citation type="submission" date="2023-05" db="EMBL/GenBank/DDBJ databases">
        <title>Genome and transcriptome analyses reveal genes involved in the formation of fine ridges on petal epidermal cells in Hibiscus trionum.</title>
        <authorList>
            <person name="Koshimizu S."/>
            <person name="Masuda S."/>
            <person name="Ishii T."/>
            <person name="Shirasu K."/>
            <person name="Hoshino A."/>
            <person name="Arita M."/>
        </authorList>
    </citation>
    <scope>NUCLEOTIDE SEQUENCE</scope>
    <source>
        <strain evidence="11">Hamamatsu line</strain>
    </source>
</reference>
<organism evidence="11 12">
    <name type="scientific">Hibiscus trionum</name>
    <name type="common">Flower of an hour</name>
    <dbReference type="NCBI Taxonomy" id="183268"/>
    <lineage>
        <taxon>Eukaryota</taxon>
        <taxon>Viridiplantae</taxon>
        <taxon>Streptophyta</taxon>
        <taxon>Embryophyta</taxon>
        <taxon>Tracheophyta</taxon>
        <taxon>Spermatophyta</taxon>
        <taxon>Magnoliopsida</taxon>
        <taxon>eudicotyledons</taxon>
        <taxon>Gunneridae</taxon>
        <taxon>Pentapetalae</taxon>
        <taxon>rosids</taxon>
        <taxon>malvids</taxon>
        <taxon>Malvales</taxon>
        <taxon>Malvaceae</taxon>
        <taxon>Malvoideae</taxon>
        <taxon>Hibiscus</taxon>
    </lineage>
</organism>
<dbReference type="GO" id="GO:0005506">
    <property type="term" value="F:iron ion binding"/>
    <property type="evidence" value="ECO:0007669"/>
    <property type="project" value="InterPro"/>
</dbReference>
<feature type="binding site" description="axial binding residue" evidence="8">
    <location>
        <position position="454"/>
    </location>
    <ligand>
        <name>heme</name>
        <dbReference type="ChEBI" id="CHEBI:30413"/>
    </ligand>
    <ligandPart>
        <name>Fe</name>
        <dbReference type="ChEBI" id="CHEBI:18248"/>
    </ligandPart>
</feature>
<evidence type="ECO:0000256" key="4">
    <source>
        <dbReference type="ARBA" id="ARBA00022723"/>
    </source>
</evidence>
<keyword evidence="7 9" id="KW-0503">Monooxygenase</keyword>
<keyword evidence="10" id="KW-0472">Membrane</keyword>
<evidence type="ECO:0000256" key="7">
    <source>
        <dbReference type="ARBA" id="ARBA00023033"/>
    </source>
</evidence>
<dbReference type="GO" id="GO:0020037">
    <property type="term" value="F:heme binding"/>
    <property type="evidence" value="ECO:0007669"/>
    <property type="project" value="InterPro"/>
</dbReference>
<dbReference type="EMBL" id="BSYR01000048">
    <property type="protein sequence ID" value="GMJ07290.1"/>
    <property type="molecule type" value="Genomic_DNA"/>
</dbReference>
<dbReference type="PROSITE" id="PS00086">
    <property type="entry name" value="CYTOCHROME_P450"/>
    <property type="match status" value="1"/>
</dbReference>
<dbReference type="Gene3D" id="1.10.630.10">
    <property type="entry name" value="Cytochrome P450"/>
    <property type="match status" value="1"/>
</dbReference>
<evidence type="ECO:0000313" key="11">
    <source>
        <dbReference type="EMBL" id="GMJ07290.1"/>
    </source>
</evidence>
<dbReference type="PANTHER" id="PTHR47944">
    <property type="entry name" value="CYTOCHROME P450 98A9"/>
    <property type="match status" value="1"/>
</dbReference>
<dbReference type="SUPFAM" id="SSF48264">
    <property type="entry name" value="Cytochrome P450"/>
    <property type="match status" value="1"/>
</dbReference>
<dbReference type="PRINTS" id="PR00463">
    <property type="entry name" value="EP450I"/>
</dbReference>
<keyword evidence="10" id="KW-1133">Transmembrane helix</keyword>
<gene>
    <name evidence="11" type="ORF">HRI_004398200</name>
</gene>
<keyword evidence="3 8" id="KW-0349">Heme</keyword>
<keyword evidence="10" id="KW-0812">Transmembrane</keyword>
<evidence type="ECO:0000256" key="10">
    <source>
        <dbReference type="SAM" id="Phobius"/>
    </source>
</evidence>
<evidence type="ECO:0000256" key="6">
    <source>
        <dbReference type="ARBA" id="ARBA00023004"/>
    </source>
</evidence>
<comment type="similarity">
    <text evidence="2 9">Belongs to the cytochrome P450 family.</text>
</comment>
<keyword evidence="4 8" id="KW-0479">Metal-binding</keyword>
<dbReference type="PANTHER" id="PTHR47944:SF5">
    <property type="entry name" value="CYTOCHROME P450 71A1-LIKE"/>
    <property type="match status" value="1"/>
</dbReference>
<accession>A0A9W7J4J5</accession>
<dbReference type="GO" id="GO:0016705">
    <property type="term" value="F:oxidoreductase activity, acting on paired donors, with incorporation or reduction of molecular oxygen"/>
    <property type="evidence" value="ECO:0007669"/>
    <property type="project" value="InterPro"/>
</dbReference>
<evidence type="ECO:0000256" key="8">
    <source>
        <dbReference type="PIRSR" id="PIRSR602401-1"/>
    </source>
</evidence>
<dbReference type="PRINTS" id="PR00385">
    <property type="entry name" value="P450"/>
</dbReference>
<dbReference type="InterPro" id="IPR001128">
    <property type="entry name" value="Cyt_P450"/>
</dbReference>
<dbReference type="InterPro" id="IPR002401">
    <property type="entry name" value="Cyt_P450_E_grp-I"/>
</dbReference>
<evidence type="ECO:0000313" key="12">
    <source>
        <dbReference type="Proteomes" id="UP001165190"/>
    </source>
</evidence>
<comment type="cofactor">
    <cofactor evidence="1 8">
        <name>heme</name>
        <dbReference type="ChEBI" id="CHEBI:30413"/>
    </cofactor>
</comment>
<name>A0A9W7J4J5_HIBTR</name>